<keyword evidence="2" id="KW-1185">Reference proteome</keyword>
<proteinExistence type="predicted"/>
<reference evidence="1 2" key="1">
    <citation type="journal article" date="2018" name="Sci. Rep.">
        <title>Genomic signatures of local adaptation to the degree of environmental predictability in rotifers.</title>
        <authorList>
            <person name="Franch-Gras L."/>
            <person name="Hahn C."/>
            <person name="Garcia-Roger E.M."/>
            <person name="Carmona M.J."/>
            <person name="Serra M."/>
            <person name="Gomez A."/>
        </authorList>
    </citation>
    <scope>NUCLEOTIDE SEQUENCE [LARGE SCALE GENOMIC DNA]</scope>
    <source>
        <strain evidence="1">HYR1</strain>
    </source>
</reference>
<name>A0A3M7RQP3_BRAPC</name>
<evidence type="ECO:0000313" key="2">
    <source>
        <dbReference type="Proteomes" id="UP000276133"/>
    </source>
</evidence>
<dbReference type="AlphaFoldDB" id="A0A3M7RQP3"/>
<dbReference type="EMBL" id="REGN01002895">
    <property type="protein sequence ID" value="RNA25608.1"/>
    <property type="molecule type" value="Genomic_DNA"/>
</dbReference>
<accession>A0A3M7RQP3</accession>
<sequence length="115" mass="13026">MLFTRVGIVVIEKNTCLFLFFLCSIRSIIISRIKFTISANDKTLIPKTMPIVEPTFDKKSEKCIALSSSTLNDINPNTLEILCPHIWADQNHSNPNFLLNNLGNTNICKFVGHKF</sequence>
<dbReference type="Proteomes" id="UP000276133">
    <property type="component" value="Unassembled WGS sequence"/>
</dbReference>
<comment type="caution">
    <text evidence="1">The sequence shown here is derived from an EMBL/GenBank/DDBJ whole genome shotgun (WGS) entry which is preliminary data.</text>
</comment>
<protein>
    <submittedName>
        <fullName evidence="1">Uncharacterized protein</fullName>
    </submittedName>
</protein>
<gene>
    <name evidence="1" type="ORF">BpHYR1_011880</name>
</gene>
<organism evidence="1 2">
    <name type="scientific">Brachionus plicatilis</name>
    <name type="common">Marine rotifer</name>
    <name type="synonym">Brachionus muelleri</name>
    <dbReference type="NCBI Taxonomy" id="10195"/>
    <lineage>
        <taxon>Eukaryota</taxon>
        <taxon>Metazoa</taxon>
        <taxon>Spiralia</taxon>
        <taxon>Gnathifera</taxon>
        <taxon>Rotifera</taxon>
        <taxon>Eurotatoria</taxon>
        <taxon>Monogononta</taxon>
        <taxon>Pseudotrocha</taxon>
        <taxon>Ploima</taxon>
        <taxon>Brachionidae</taxon>
        <taxon>Brachionus</taxon>
    </lineage>
</organism>
<evidence type="ECO:0000313" key="1">
    <source>
        <dbReference type="EMBL" id="RNA25608.1"/>
    </source>
</evidence>